<evidence type="ECO:0000313" key="4">
    <source>
        <dbReference type="Proteomes" id="UP000002748"/>
    </source>
</evidence>
<dbReference type="OrthoDB" id="2937326at2759"/>
<dbReference type="PANTHER" id="PTHR37019">
    <property type="entry name" value="CHROMOSOME 1, WHOLE GENOME SHOTGUN SEQUENCE"/>
    <property type="match status" value="1"/>
</dbReference>
<gene>
    <name evidence="3" type="ORF">A1Q1_04725</name>
</gene>
<dbReference type="EMBL" id="ALBS01000281">
    <property type="protein sequence ID" value="EJT46654.1"/>
    <property type="molecule type" value="Genomic_DNA"/>
</dbReference>
<evidence type="ECO:0000256" key="1">
    <source>
        <dbReference type="SAM" id="Phobius"/>
    </source>
</evidence>
<protein>
    <recommendedName>
        <fullName evidence="2">DUF7704 domain-containing protein</fullName>
    </recommendedName>
</protein>
<keyword evidence="1" id="KW-0472">Membrane</keyword>
<dbReference type="GeneID" id="25988237"/>
<accession>J6EQA6</accession>
<evidence type="ECO:0000259" key="2">
    <source>
        <dbReference type="Pfam" id="PF24803"/>
    </source>
</evidence>
<dbReference type="Proteomes" id="UP000002748">
    <property type="component" value="Unassembled WGS sequence"/>
</dbReference>
<sequence>MALGDTDCLPAVYFYFFWLVEPLIDKRQVEEGQADGQILALAGAAYAIFRPKAYAADLLPTSEEPFTSHIGGTLRGQMLVGCLGSCFLVLALISLSLFPIFKQQAPALQERLVKGLLIPLAVADLTHIFLTLWPLPGGLVTHPDRWTQLMHGNASITAMLFTMRMLYLLGIGRETPESLGEIAEDTVVTEIREADVDVQTPRRSNRRRTRKDE</sequence>
<dbReference type="KEGG" id="tasa:A1Q1_04725"/>
<organism evidence="3 4">
    <name type="scientific">Trichosporon asahii var. asahii (strain ATCC 90039 / CBS 2479 / JCM 2466 / KCTC 7840 / NBRC 103889/ NCYC 2677 / UAMH 7654)</name>
    <name type="common">Yeast</name>
    <dbReference type="NCBI Taxonomy" id="1186058"/>
    <lineage>
        <taxon>Eukaryota</taxon>
        <taxon>Fungi</taxon>
        <taxon>Dikarya</taxon>
        <taxon>Basidiomycota</taxon>
        <taxon>Agaricomycotina</taxon>
        <taxon>Tremellomycetes</taxon>
        <taxon>Trichosporonales</taxon>
        <taxon>Trichosporonaceae</taxon>
        <taxon>Trichosporon</taxon>
    </lineage>
</organism>
<dbReference type="VEuPathDB" id="FungiDB:A1Q1_04725"/>
<dbReference type="AlphaFoldDB" id="J6EQA6"/>
<keyword evidence="1" id="KW-1133">Transmembrane helix</keyword>
<dbReference type="PANTHER" id="PTHR37019:SF2">
    <property type="entry name" value="EXPERA DOMAIN-CONTAINING PROTEIN"/>
    <property type="match status" value="1"/>
</dbReference>
<proteinExistence type="predicted"/>
<evidence type="ECO:0000313" key="3">
    <source>
        <dbReference type="EMBL" id="EJT46654.1"/>
    </source>
</evidence>
<comment type="caution">
    <text evidence="3">The sequence shown here is derived from an EMBL/GenBank/DDBJ whole genome shotgun (WGS) entry which is preliminary data.</text>
</comment>
<feature type="transmembrane region" description="Helical" evidence="1">
    <location>
        <begin position="78"/>
        <end position="100"/>
    </location>
</feature>
<keyword evidence="1" id="KW-0812">Transmembrane</keyword>
<dbReference type="HOGENOM" id="CLU_1295221_0_0_1"/>
<feature type="transmembrane region" description="Helical" evidence="1">
    <location>
        <begin position="112"/>
        <end position="130"/>
    </location>
</feature>
<feature type="transmembrane region" description="Helical" evidence="1">
    <location>
        <begin position="150"/>
        <end position="169"/>
    </location>
</feature>
<name>J6EQA6_TRIAS</name>
<reference evidence="3 4" key="1">
    <citation type="journal article" date="2012" name="Eukaryot. Cell">
        <title>Draft genome sequence of CBS 2479, the standard type strain of Trichosporon asahii.</title>
        <authorList>
            <person name="Yang R.Y."/>
            <person name="Li H.T."/>
            <person name="Zhu H."/>
            <person name="Zhou G.P."/>
            <person name="Wang M."/>
            <person name="Wang L."/>
        </authorList>
    </citation>
    <scope>NUCLEOTIDE SEQUENCE [LARGE SCALE GENOMIC DNA]</scope>
    <source>
        <strain evidence="4">ATCC 90039 / CBS 2479 / JCM 2466 / KCTC 7840 / NCYC 2677 / UAMH 7654</strain>
    </source>
</reference>
<dbReference type="Pfam" id="PF24803">
    <property type="entry name" value="DUF7704"/>
    <property type="match status" value="1"/>
</dbReference>
<dbReference type="InterPro" id="IPR056121">
    <property type="entry name" value="DUF7704"/>
</dbReference>
<dbReference type="RefSeq" id="XP_014178438.1">
    <property type="nucleotide sequence ID" value="XM_014322963.1"/>
</dbReference>
<feature type="domain" description="DUF7704" evidence="2">
    <location>
        <begin position="38"/>
        <end position="172"/>
    </location>
</feature>